<reference evidence="3" key="1">
    <citation type="submission" date="2019-03" db="EMBL/GenBank/DDBJ databases">
        <authorList>
            <person name="Mank J."/>
            <person name="Almeida P."/>
        </authorList>
    </citation>
    <scope>NUCLEOTIDE SEQUENCE</scope>
    <source>
        <strain evidence="3">78183</strain>
    </source>
</reference>
<gene>
    <name evidence="3" type="ORF">SVIM_LOCUS506651</name>
</gene>
<organism evidence="3">
    <name type="scientific">Salix viminalis</name>
    <name type="common">Common osier</name>
    <name type="synonym">Basket willow</name>
    <dbReference type="NCBI Taxonomy" id="40686"/>
    <lineage>
        <taxon>Eukaryota</taxon>
        <taxon>Viridiplantae</taxon>
        <taxon>Streptophyta</taxon>
        <taxon>Embryophyta</taxon>
        <taxon>Tracheophyta</taxon>
        <taxon>Spermatophyta</taxon>
        <taxon>Magnoliopsida</taxon>
        <taxon>eudicotyledons</taxon>
        <taxon>Gunneridae</taxon>
        <taxon>Pentapetalae</taxon>
        <taxon>rosids</taxon>
        <taxon>fabids</taxon>
        <taxon>Malpighiales</taxon>
        <taxon>Salicaceae</taxon>
        <taxon>Saliceae</taxon>
        <taxon>Salix</taxon>
    </lineage>
</organism>
<dbReference type="EMBL" id="CAADRP010002307">
    <property type="protein sequence ID" value="VFU65835.1"/>
    <property type="molecule type" value="Genomic_DNA"/>
</dbReference>
<dbReference type="PROSITE" id="PS50012">
    <property type="entry name" value="RCC1_3"/>
    <property type="match status" value="1"/>
</dbReference>
<evidence type="ECO:0000256" key="1">
    <source>
        <dbReference type="ARBA" id="ARBA00022737"/>
    </source>
</evidence>
<keyword evidence="1" id="KW-0677">Repeat</keyword>
<proteinExistence type="predicted"/>
<dbReference type="PANTHER" id="PTHR22872">
    <property type="entry name" value="BTK-BINDING PROTEIN-RELATED"/>
    <property type="match status" value="1"/>
</dbReference>
<feature type="repeat" description="RCC1" evidence="2">
    <location>
        <begin position="28"/>
        <end position="83"/>
    </location>
</feature>
<name>A0A6N2NLS8_SALVM</name>
<protein>
    <recommendedName>
        <fullName evidence="4">Regulator of chromosome condensation 1/beta-lactamase-inhibitor protein II</fullName>
    </recommendedName>
</protein>
<evidence type="ECO:0008006" key="4">
    <source>
        <dbReference type="Google" id="ProtNLM"/>
    </source>
</evidence>
<dbReference type="InterPro" id="IPR009091">
    <property type="entry name" value="RCC1/BLIP-II"/>
</dbReference>
<evidence type="ECO:0000313" key="3">
    <source>
        <dbReference type="EMBL" id="VFU65835.1"/>
    </source>
</evidence>
<dbReference type="Gene3D" id="2.130.10.30">
    <property type="entry name" value="Regulator of chromosome condensation 1/beta-lactamase-inhibitor protein II"/>
    <property type="match status" value="1"/>
</dbReference>
<dbReference type="AlphaFoldDB" id="A0A6N2NLS8"/>
<dbReference type="Pfam" id="PF00415">
    <property type="entry name" value="RCC1"/>
    <property type="match status" value="1"/>
</dbReference>
<accession>A0A6N2NLS8</accession>
<dbReference type="InterPro" id="IPR000408">
    <property type="entry name" value="Reg_chr_condens"/>
</dbReference>
<dbReference type="SUPFAM" id="SSF50985">
    <property type="entry name" value="RCC1/BLIP-II"/>
    <property type="match status" value="1"/>
</dbReference>
<dbReference type="PANTHER" id="PTHR22872:SF2">
    <property type="entry name" value="INHIBITOR OF BRUTON TYROSINE KINASE"/>
    <property type="match status" value="1"/>
</dbReference>
<dbReference type="PROSITE" id="PS00626">
    <property type="entry name" value="RCC1_2"/>
    <property type="match status" value="1"/>
</dbReference>
<evidence type="ECO:0000256" key="2">
    <source>
        <dbReference type="PROSITE-ProRule" id="PRU00235"/>
    </source>
</evidence>
<dbReference type="InterPro" id="IPR051625">
    <property type="entry name" value="Signaling_Regulatory_Domain"/>
</dbReference>
<sequence length="132" mass="14331">MEGNTALYGKVVFVASGEAHSLILTGDGRVYSWGRGMFGRLGTGSEVDELFPIQVKFETCEEKRLNFVGVAAGAYHSLALADDGSVWCWGLQHLGENYSMPHLNGPVELGSRSLGSLGSFRNKEYALSKLEE</sequence>